<dbReference type="AlphaFoldDB" id="A0A4R4TBM8"/>
<name>A0A4R4TBM8_9ACTN</name>
<reference evidence="1 2" key="1">
    <citation type="submission" date="2019-03" db="EMBL/GenBank/DDBJ databases">
        <title>Draft genome sequences of novel Actinobacteria.</title>
        <authorList>
            <person name="Sahin N."/>
            <person name="Ay H."/>
            <person name="Saygin H."/>
        </authorList>
    </citation>
    <scope>NUCLEOTIDE SEQUENCE [LARGE SCALE GENOMIC DNA]</scope>
    <source>
        <strain evidence="1 2">DSM 41900</strain>
    </source>
</reference>
<dbReference type="EMBL" id="SMKI01000129">
    <property type="protein sequence ID" value="TDC74878.1"/>
    <property type="molecule type" value="Genomic_DNA"/>
</dbReference>
<evidence type="ECO:0000313" key="1">
    <source>
        <dbReference type="EMBL" id="TDC74878.1"/>
    </source>
</evidence>
<proteinExistence type="predicted"/>
<keyword evidence="2" id="KW-1185">Reference proteome</keyword>
<accession>A0A4R4TBM8</accession>
<sequence>MSRMTMGETDPMRALRISLIVLGVLAVLAVIADRVAVRFAQSEVASQARTSLGLTSEPSVTINGFPFLTQALGRDLNHVTLGLDDYQAEVDGQALTISELSADLRDVEIAGDFSGATAERAEGDGLISYEEMTRAYGELLAVSDSGFGVEFGYTGDGRLLLTLQATAFGQTVDVGEVPGELVLEDEAVRLQVNEDDIPDVGGADVQSMIREQLDTGRTITGLPDGVDLDTVEPTEDGVRITISGANVSLG</sequence>
<protein>
    <submittedName>
        <fullName evidence="1">DUF2993 domain-containing protein</fullName>
    </submittedName>
</protein>
<dbReference type="Proteomes" id="UP000295345">
    <property type="component" value="Unassembled WGS sequence"/>
</dbReference>
<comment type="caution">
    <text evidence="1">The sequence shown here is derived from an EMBL/GenBank/DDBJ whole genome shotgun (WGS) entry which is preliminary data.</text>
</comment>
<dbReference type="OrthoDB" id="3215846at2"/>
<evidence type="ECO:0000313" key="2">
    <source>
        <dbReference type="Proteomes" id="UP000295345"/>
    </source>
</evidence>
<gene>
    <name evidence="1" type="ORF">E1283_14285</name>
</gene>
<organism evidence="1 2">
    <name type="scientific">Streptomyces hainanensis</name>
    <dbReference type="NCBI Taxonomy" id="402648"/>
    <lineage>
        <taxon>Bacteria</taxon>
        <taxon>Bacillati</taxon>
        <taxon>Actinomycetota</taxon>
        <taxon>Actinomycetes</taxon>
        <taxon>Kitasatosporales</taxon>
        <taxon>Streptomycetaceae</taxon>
        <taxon>Streptomyces</taxon>
    </lineage>
</organism>
<dbReference type="Pfam" id="PF11209">
    <property type="entry name" value="LmeA"/>
    <property type="match status" value="1"/>
</dbReference>
<dbReference type="InterPro" id="IPR021373">
    <property type="entry name" value="DUF2993"/>
</dbReference>